<proteinExistence type="predicted"/>
<sequence>MAQSEAGHAASRVYIDQDGDLHVNGANFRLDESGTIISATELGWLDAVTAGTGAASKVVTLDANGDYFGPNNGGMVIGHTAQIAAGAVTSELQVHGTAPADSTALLAAWSADAVPPRLYFAKSRSTTIGTFGIITSGDNLGEILAFGDDGVDFNSNGNASAGIVFDSAGTIAADRVPGVIRLQTATDAQPSVLTTAVTIDQAQLVTCAAGLTVSAGSLTLGATALTATFDELNRVADASARIVNVTASDTALALTQAAHAERIVLLPVITGSGLTITLPAATGTGDKYTIINNGIQTLSTTVTALAGDIFYGKAVGFSQTVADSGDLFVPTAADIKYTFDVTTTGGDGGDIMTCIDIATDKWLVDVIFHGSSTLATGFA</sequence>
<evidence type="ECO:0000313" key="2">
    <source>
        <dbReference type="Proteomes" id="UP000178606"/>
    </source>
</evidence>
<accession>A0A1F6C4U2</accession>
<organism evidence="1 2">
    <name type="scientific">Handelsmanbacteria sp. (strain RIFCSPLOWO2_12_FULL_64_10)</name>
    <dbReference type="NCBI Taxonomy" id="1817868"/>
    <lineage>
        <taxon>Bacteria</taxon>
        <taxon>Candidatus Handelsmaniibacteriota</taxon>
    </lineage>
</organism>
<dbReference type="Proteomes" id="UP000178606">
    <property type="component" value="Unassembled WGS sequence"/>
</dbReference>
<name>A0A1F6C4U2_HANXR</name>
<dbReference type="EMBL" id="MFKF01000416">
    <property type="protein sequence ID" value="OGG44103.1"/>
    <property type="molecule type" value="Genomic_DNA"/>
</dbReference>
<evidence type="ECO:0000313" key="1">
    <source>
        <dbReference type="EMBL" id="OGG44103.1"/>
    </source>
</evidence>
<protein>
    <submittedName>
        <fullName evidence="1">Uncharacterized protein</fullName>
    </submittedName>
</protein>
<dbReference type="AlphaFoldDB" id="A0A1F6C4U2"/>
<reference evidence="1 2" key="1">
    <citation type="journal article" date="2016" name="Nat. Commun.">
        <title>Thousands of microbial genomes shed light on interconnected biogeochemical processes in an aquifer system.</title>
        <authorList>
            <person name="Anantharaman K."/>
            <person name="Brown C.T."/>
            <person name="Hug L.A."/>
            <person name="Sharon I."/>
            <person name="Castelle C.J."/>
            <person name="Probst A.J."/>
            <person name="Thomas B.C."/>
            <person name="Singh A."/>
            <person name="Wilkins M.J."/>
            <person name="Karaoz U."/>
            <person name="Brodie E.L."/>
            <person name="Williams K.H."/>
            <person name="Hubbard S.S."/>
            <person name="Banfield J.F."/>
        </authorList>
    </citation>
    <scope>NUCLEOTIDE SEQUENCE [LARGE SCALE GENOMIC DNA]</scope>
    <source>
        <strain evidence="2">RIFCSPLOWO2_12_FULL_64_10</strain>
    </source>
</reference>
<gene>
    <name evidence="1" type="ORF">A3F84_27725</name>
</gene>
<comment type="caution">
    <text evidence="1">The sequence shown here is derived from an EMBL/GenBank/DDBJ whole genome shotgun (WGS) entry which is preliminary data.</text>
</comment>